<evidence type="ECO:0000313" key="2">
    <source>
        <dbReference type="EMBL" id="ELQ36749.1"/>
    </source>
</evidence>
<accession>A0AA97NV43</accession>
<organism evidence="2">
    <name type="scientific">Pyricularia oryzae (strain Y34)</name>
    <name type="common">Rice blast fungus</name>
    <name type="synonym">Magnaporthe oryzae</name>
    <dbReference type="NCBI Taxonomy" id="1143189"/>
    <lineage>
        <taxon>Eukaryota</taxon>
        <taxon>Fungi</taxon>
        <taxon>Dikarya</taxon>
        <taxon>Ascomycota</taxon>
        <taxon>Pezizomycotina</taxon>
        <taxon>Sordariomycetes</taxon>
        <taxon>Sordariomycetidae</taxon>
        <taxon>Magnaporthales</taxon>
        <taxon>Pyriculariaceae</taxon>
        <taxon>Pyricularia</taxon>
    </lineage>
</organism>
<protein>
    <submittedName>
        <fullName evidence="2">Uncharacterized protein</fullName>
    </submittedName>
</protein>
<dbReference type="AlphaFoldDB" id="A0AA97NV43"/>
<proteinExistence type="predicted"/>
<sequence length="36" mass="4166">MAPASHRDLAQIILRSQGEEEKRREDTSFHMEALDP</sequence>
<dbReference type="EMBL" id="JH793088">
    <property type="protein sequence ID" value="ELQ36749.1"/>
    <property type="molecule type" value="Genomic_DNA"/>
</dbReference>
<feature type="compositionally biased region" description="Basic and acidic residues" evidence="1">
    <location>
        <begin position="17"/>
        <end position="36"/>
    </location>
</feature>
<name>A0AA97NV43_PYRO3</name>
<evidence type="ECO:0000256" key="1">
    <source>
        <dbReference type="SAM" id="MobiDB-lite"/>
    </source>
</evidence>
<dbReference type="Proteomes" id="UP000011086">
    <property type="component" value="Unassembled WGS sequence"/>
</dbReference>
<reference evidence="2" key="1">
    <citation type="journal article" date="2012" name="PLoS Genet.">
        <title>Comparative analysis of the genomes of two field isolates of the rice blast fungus Magnaporthe oryzae.</title>
        <authorList>
            <person name="Xue M."/>
            <person name="Yang J."/>
            <person name="Li Z."/>
            <person name="Hu S."/>
            <person name="Yao N."/>
            <person name="Dean R.A."/>
            <person name="Zhao W."/>
            <person name="Shen M."/>
            <person name="Zhang H."/>
            <person name="Li C."/>
            <person name="Liu L."/>
            <person name="Cao L."/>
            <person name="Xu X."/>
            <person name="Xing Y."/>
            <person name="Hsiang T."/>
            <person name="Zhang Z."/>
            <person name="Xu J.R."/>
            <person name="Peng Y.L."/>
        </authorList>
    </citation>
    <scope>NUCLEOTIDE SEQUENCE</scope>
    <source>
        <strain evidence="2">Y34</strain>
    </source>
</reference>
<gene>
    <name evidence="2" type="ORF">OOU_Y34scaffold00641g33</name>
</gene>
<feature type="region of interest" description="Disordered" evidence="1">
    <location>
        <begin position="1"/>
        <end position="36"/>
    </location>
</feature>